<evidence type="ECO:0000313" key="2">
    <source>
        <dbReference type="Proteomes" id="UP000651085"/>
    </source>
</evidence>
<accession>A0A926EZB3</accession>
<gene>
    <name evidence="1" type="ORF">H8744_05505</name>
</gene>
<dbReference type="GO" id="GO:0005829">
    <property type="term" value="C:cytosol"/>
    <property type="evidence" value="ECO:0007669"/>
    <property type="project" value="TreeGrafter"/>
</dbReference>
<proteinExistence type="predicted"/>
<dbReference type="RefSeq" id="WP_262433886.1">
    <property type="nucleotide sequence ID" value="NZ_JACRTF010000001.1"/>
</dbReference>
<keyword evidence="1" id="KW-0378">Hydrolase</keyword>
<comment type="caution">
    <text evidence="1">The sequence shown here is derived from an EMBL/GenBank/DDBJ whole genome shotgun (WGS) entry which is preliminary data.</text>
</comment>
<protein>
    <submittedName>
        <fullName evidence="1">TatD family hydrolase</fullName>
    </submittedName>
</protein>
<dbReference type="PANTHER" id="PTHR46124">
    <property type="entry name" value="D-AMINOACYL-TRNA DEACYLASE"/>
    <property type="match status" value="1"/>
</dbReference>
<organism evidence="1 2">
    <name type="scientific">Jilunia laotingensis</name>
    <dbReference type="NCBI Taxonomy" id="2763675"/>
    <lineage>
        <taxon>Bacteria</taxon>
        <taxon>Pseudomonadati</taxon>
        <taxon>Bacteroidota</taxon>
        <taxon>Bacteroidia</taxon>
        <taxon>Bacteroidales</taxon>
        <taxon>Bacteroidaceae</taxon>
        <taxon>Jilunia</taxon>
    </lineage>
</organism>
<dbReference type="Proteomes" id="UP000651085">
    <property type="component" value="Unassembled WGS sequence"/>
</dbReference>
<dbReference type="Gene3D" id="3.20.20.140">
    <property type="entry name" value="Metal-dependent hydrolases"/>
    <property type="match status" value="1"/>
</dbReference>
<dbReference type="InterPro" id="IPR032466">
    <property type="entry name" value="Metal_Hydrolase"/>
</dbReference>
<name>A0A926EZB3_9BACT</name>
<dbReference type="Pfam" id="PF01026">
    <property type="entry name" value="TatD_DNase"/>
    <property type="match status" value="1"/>
</dbReference>
<dbReference type="InterPro" id="IPR001130">
    <property type="entry name" value="TatD-like"/>
</dbReference>
<dbReference type="PANTHER" id="PTHR46124:SF2">
    <property type="entry name" value="D-AMINOACYL-TRNA DEACYLASE"/>
    <property type="match status" value="1"/>
</dbReference>
<evidence type="ECO:0000313" key="1">
    <source>
        <dbReference type="EMBL" id="MBC8592713.1"/>
    </source>
</evidence>
<dbReference type="SUPFAM" id="SSF51556">
    <property type="entry name" value="Metallo-dependent hydrolases"/>
    <property type="match status" value="1"/>
</dbReference>
<reference evidence="1" key="1">
    <citation type="submission" date="2020-08" db="EMBL/GenBank/DDBJ databases">
        <title>Genome public.</title>
        <authorList>
            <person name="Liu C."/>
            <person name="Sun Q."/>
        </authorList>
    </citation>
    <scope>NUCLEOTIDE SEQUENCE</scope>
    <source>
        <strain evidence="1">N12</strain>
    </source>
</reference>
<sequence length="213" mass="24915">MDILDIHTHRIPEQPLNAIWNCMPKDESLLHRVDYCSVGIHPWYVTEANLSEQKRWVEEVVLNTPSVVAIGEAGLDKATDVPWELQLNAFEWQIEWADRLGLPLILHVVKAHNEVMEMKKKYRPRNRWIVHGFRGKRQLAEQYLREGISLSFGTRYSEDALRAIPYDKLFFETDESSESIYHIYEQAAKTLQYPYEELLAQGKRNIGKAFFNG</sequence>
<dbReference type="GO" id="GO:0016788">
    <property type="term" value="F:hydrolase activity, acting on ester bonds"/>
    <property type="evidence" value="ECO:0007669"/>
    <property type="project" value="InterPro"/>
</dbReference>
<keyword evidence="2" id="KW-1185">Reference proteome</keyword>
<dbReference type="AlphaFoldDB" id="A0A926EZB3"/>
<dbReference type="EMBL" id="JACRTF010000001">
    <property type="protein sequence ID" value="MBC8592713.1"/>
    <property type="molecule type" value="Genomic_DNA"/>
</dbReference>